<sequence length="264" mass="28075">MMIVFILLVITFVQICQLNAGICTFPSASKTVTVQSTISVSTSTDYNNTLFVGGSSILNGECEVDNSKLIYLMSLKNGVTIQNAIFDTPGLGIYCEGSCILKNIYYKQLCYHAAGFGYKSTSTSYTYQVIGGAGQGSPDKYFTQSGKGTTTIKNFCGEGSYGKLWCSCGNCAFQTARTVQISSTVLKGPGLTVVSLNSNYGDKMSLSGLTLQGQKSSSTKTKYICQTYKGLTYMASMTPLSSFTPTESGTGTCSYSTSAITISS</sequence>
<evidence type="ECO:0000313" key="14">
    <source>
        <dbReference type="Proteomes" id="UP001620626"/>
    </source>
</evidence>
<dbReference type="EMBL" id="JBICBT010000030">
    <property type="protein sequence ID" value="KAL3125523.1"/>
    <property type="molecule type" value="Genomic_DNA"/>
</dbReference>
<dbReference type="AlphaFoldDB" id="A0ABD2MDI8"/>
<accession>A0ABD2MDI8</accession>
<evidence type="ECO:0000313" key="13">
    <source>
        <dbReference type="EMBL" id="KAL3125523.1"/>
    </source>
</evidence>
<evidence type="ECO:0000256" key="3">
    <source>
        <dbReference type="ARBA" id="ARBA00004613"/>
    </source>
</evidence>
<keyword evidence="8" id="KW-0106">Calcium</keyword>
<dbReference type="PANTHER" id="PTHR33407:SF9">
    <property type="entry name" value="PECTATE LYASE F-RELATED"/>
    <property type="match status" value="1"/>
</dbReference>
<organism evidence="13 14">
    <name type="scientific">Heterodera trifolii</name>
    <dbReference type="NCBI Taxonomy" id="157864"/>
    <lineage>
        <taxon>Eukaryota</taxon>
        <taxon>Metazoa</taxon>
        <taxon>Ecdysozoa</taxon>
        <taxon>Nematoda</taxon>
        <taxon>Chromadorea</taxon>
        <taxon>Rhabditida</taxon>
        <taxon>Tylenchina</taxon>
        <taxon>Tylenchomorpha</taxon>
        <taxon>Tylenchoidea</taxon>
        <taxon>Heteroderidae</taxon>
        <taxon>Heteroderinae</taxon>
        <taxon>Heterodera</taxon>
    </lineage>
</organism>
<comment type="catalytic activity">
    <reaction evidence="1">
        <text>Eliminative cleavage of (1-&gt;4)-alpha-D-galacturonan to give oligosaccharides with 4-deoxy-alpha-D-galact-4-enuronosyl groups at their non-reducing ends.</text>
        <dbReference type="EC" id="4.2.2.2"/>
    </reaction>
</comment>
<keyword evidence="9" id="KW-0456">Lyase</keyword>
<feature type="chain" id="PRO_5044790675" description="Probable pectate lyase F" evidence="12">
    <location>
        <begin position="21"/>
        <end position="264"/>
    </location>
</feature>
<dbReference type="InterPro" id="IPR012334">
    <property type="entry name" value="Pectin_lyas_fold"/>
</dbReference>
<keyword evidence="14" id="KW-1185">Reference proteome</keyword>
<dbReference type="GO" id="GO:0030570">
    <property type="term" value="F:pectate lyase activity"/>
    <property type="evidence" value="ECO:0007669"/>
    <property type="project" value="UniProtKB-EC"/>
</dbReference>
<dbReference type="SUPFAM" id="SSF51126">
    <property type="entry name" value="Pectin lyase-like"/>
    <property type="match status" value="1"/>
</dbReference>
<comment type="cofactor">
    <cofactor evidence="2">
        <name>Ca(2+)</name>
        <dbReference type="ChEBI" id="CHEBI:29108"/>
    </cofactor>
</comment>
<proteinExistence type="inferred from homology"/>
<evidence type="ECO:0000256" key="12">
    <source>
        <dbReference type="SAM" id="SignalP"/>
    </source>
</evidence>
<comment type="subcellular location">
    <subcellularLocation>
        <location evidence="3">Secreted</location>
    </subcellularLocation>
</comment>
<evidence type="ECO:0000256" key="4">
    <source>
        <dbReference type="ARBA" id="ARBA00006463"/>
    </source>
</evidence>
<dbReference type="Pfam" id="PF03211">
    <property type="entry name" value="Pectate_lyase"/>
    <property type="match status" value="1"/>
</dbReference>
<dbReference type="InterPro" id="IPR011050">
    <property type="entry name" value="Pectin_lyase_fold/virulence"/>
</dbReference>
<evidence type="ECO:0000256" key="11">
    <source>
        <dbReference type="ARBA" id="ARBA00039895"/>
    </source>
</evidence>
<dbReference type="InterPro" id="IPR004898">
    <property type="entry name" value="Pectate_lyase_PlyH/PlyE-like"/>
</dbReference>
<keyword evidence="6" id="KW-0964">Secreted</keyword>
<comment type="function">
    <text evidence="10">Pectinolytic enzyme consist of four classes of enzymes: pectin lyase, polygalacturonase, pectin methylesterase and rhamnogalacturonase. Among pectinolytic enzymes, pectin lyase is the most important in depolymerization of pectin, since it cleaves internal glycosidic bonds of highly methylated pectins. Favors pectate, the anion, over pectin, the methyl ester.</text>
</comment>
<gene>
    <name evidence="13" type="ORF">niasHT_004487</name>
</gene>
<evidence type="ECO:0000256" key="1">
    <source>
        <dbReference type="ARBA" id="ARBA00000695"/>
    </source>
</evidence>
<evidence type="ECO:0000256" key="8">
    <source>
        <dbReference type="ARBA" id="ARBA00022837"/>
    </source>
</evidence>
<feature type="signal peptide" evidence="12">
    <location>
        <begin position="1"/>
        <end position="20"/>
    </location>
</feature>
<comment type="similarity">
    <text evidence="4">Belongs to the polysaccharide lyase 3 family.</text>
</comment>
<protein>
    <recommendedName>
        <fullName evidence="11">Probable pectate lyase F</fullName>
        <ecNumber evidence="5">4.2.2.2</ecNumber>
    </recommendedName>
</protein>
<evidence type="ECO:0000256" key="6">
    <source>
        <dbReference type="ARBA" id="ARBA00022525"/>
    </source>
</evidence>
<comment type="caution">
    <text evidence="13">The sequence shown here is derived from an EMBL/GenBank/DDBJ whole genome shotgun (WGS) entry which is preliminary data.</text>
</comment>
<dbReference type="EC" id="4.2.2.2" evidence="5"/>
<reference evidence="13 14" key="1">
    <citation type="submission" date="2024-10" db="EMBL/GenBank/DDBJ databases">
        <authorList>
            <person name="Kim D."/>
        </authorList>
    </citation>
    <scope>NUCLEOTIDE SEQUENCE [LARGE SCALE GENOMIC DNA]</scope>
    <source>
        <strain evidence="13">BH-2024</strain>
    </source>
</reference>
<keyword evidence="7 12" id="KW-0732">Signal</keyword>
<dbReference type="Proteomes" id="UP001620626">
    <property type="component" value="Unassembled WGS sequence"/>
</dbReference>
<dbReference type="Gene3D" id="2.160.20.10">
    <property type="entry name" value="Single-stranded right-handed beta-helix, Pectin lyase-like"/>
    <property type="match status" value="1"/>
</dbReference>
<evidence type="ECO:0000256" key="10">
    <source>
        <dbReference type="ARBA" id="ARBA00025679"/>
    </source>
</evidence>
<dbReference type="GO" id="GO:0005576">
    <property type="term" value="C:extracellular region"/>
    <property type="evidence" value="ECO:0007669"/>
    <property type="project" value="UniProtKB-SubCell"/>
</dbReference>
<dbReference type="PANTHER" id="PTHR33407">
    <property type="entry name" value="PECTATE LYASE F-RELATED"/>
    <property type="match status" value="1"/>
</dbReference>
<evidence type="ECO:0000256" key="5">
    <source>
        <dbReference type="ARBA" id="ARBA00012272"/>
    </source>
</evidence>
<evidence type="ECO:0000256" key="7">
    <source>
        <dbReference type="ARBA" id="ARBA00022729"/>
    </source>
</evidence>
<name>A0ABD2MDI8_9BILA</name>
<evidence type="ECO:0000256" key="9">
    <source>
        <dbReference type="ARBA" id="ARBA00023239"/>
    </source>
</evidence>
<evidence type="ECO:0000256" key="2">
    <source>
        <dbReference type="ARBA" id="ARBA00001913"/>
    </source>
</evidence>